<accession>A0A9P4IDJ1</accession>
<keyword evidence="3" id="KW-1185">Reference proteome</keyword>
<organism evidence="2 3">
    <name type="scientific">Rhizodiscina lignyota</name>
    <dbReference type="NCBI Taxonomy" id="1504668"/>
    <lineage>
        <taxon>Eukaryota</taxon>
        <taxon>Fungi</taxon>
        <taxon>Dikarya</taxon>
        <taxon>Ascomycota</taxon>
        <taxon>Pezizomycotina</taxon>
        <taxon>Dothideomycetes</taxon>
        <taxon>Pleosporomycetidae</taxon>
        <taxon>Aulographales</taxon>
        <taxon>Rhizodiscinaceae</taxon>
        <taxon>Rhizodiscina</taxon>
    </lineage>
</organism>
<dbReference type="EMBL" id="ML978129">
    <property type="protein sequence ID" value="KAF2096572.1"/>
    <property type="molecule type" value="Genomic_DNA"/>
</dbReference>
<dbReference type="AlphaFoldDB" id="A0A9P4IDJ1"/>
<reference evidence="2" key="1">
    <citation type="journal article" date="2020" name="Stud. Mycol.">
        <title>101 Dothideomycetes genomes: a test case for predicting lifestyles and emergence of pathogens.</title>
        <authorList>
            <person name="Haridas S."/>
            <person name="Albert R."/>
            <person name="Binder M."/>
            <person name="Bloem J."/>
            <person name="Labutti K."/>
            <person name="Salamov A."/>
            <person name="Andreopoulos B."/>
            <person name="Baker S."/>
            <person name="Barry K."/>
            <person name="Bills G."/>
            <person name="Bluhm B."/>
            <person name="Cannon C."/>
            <person name="Castanera R."/>
            <person name="Culley D."/>
            <person name="Daum C."/>
            <person name="Ezra D."/>
            <person name="Gonzalez J."/>
            <person name="Henrissat B."/>
            <person name="Kuo A."/>
            <person name="Liang C."/>
            <person name="Lipzen A."/>
            <person name="Lutzoni F."/>
            <person name="Magnuson J."/>
            <person name="Mondo S."/>
            <person name="Nolan M."/>
            <person name="Ohm R."/>
            <person name="Pangilinan J."/>
            <person name="Park H.-J."/>
            <person name="Ramirez L."/>
            <person name="Alfaro M."/>
            <person name="Sun H."/>
            <person name="Tritt A."/>
            <person name="Yoshinaga Y."/>
            <person name="Zwiers L.-H."/>
            <person name="Turgeon B."/>
            <person name="Goodwin S."/>
            <person name="Spatafora J."/>
            <person name="Crous P."/>
            <person name="Grigoriev I."/>
        </authorList>
    </citation>
    <scope>NUCLEOTIDE SEQUENCE</scope>
    <source>
        <strain evidence="2">CBS 133067</strain>
    </source>
</reference>
<evidence type="ECO:0000256" key="1">
    <source>
        <dbReference type="SAM" id="MobiDB-lite"/>
    </source>
</evidence>
<dbReference type="OrthoDB" id="5419927at2759"/>
<dbReference type="Proteomes" id="UP000799772">
    <property type="component" value="Unassembled WGS sequence"/>
</dbReference>
<feature type="region of interest" description="Disordered" evidence="1">
    <location>
        <begin position="538"/>
        <end position="558"/>
    </location>
</feature>
<evidence type="ECO:0000313" key="3">
    <source>
        <dbReference type="Proteomes" id="UP000799772"/>
    </source>
</evidence>
<comment type="caution">
    <text evidence="2">The sequence shown here is derived from an EMBL/GenBank/DDBJ whole genome shotgun (WGS) entry which is preliminary data.</text>
</comment>
<dbReference type="PANTHER" id="PTHR40619:SF3">
    <property type="entry name" value="FUNGAL STAND N-TERMINAL GOODBYE DOMAIN-CONTAINING PROTEIN"/>
    <property type="match status" value="1"/>
</dbReference>
<name>A0A9P4IDJ1_9PEZI</name>
<dbReference type="PANTHER" id="PTHR40619">
    <property type="entry name" value="FUNGAL STAND N-TERMINAL GOODBYE DOMAIN-CONTAINING PROTEIN"/>
    <property type="match status" value="1"/>
</dbReference>
<proteinExistence type="predicted"/>
<sequence>MADVLEIAKLVQDRNKNSENTRTCMRVIRNCFKATAKHRSTLENILSCVPNDIYGSIIAGGFTVVLAVICDHEKLRNDMQASLAEIPRRLSTVQRLTEVHVKSKGLHVHANSVFICIFIALERIIDSLSMNFGESMLSKVKGRSGDIKDALGSLNRSIAEFKEEVEICAQVRMGRIEENGMQIRHEMRAGITEMTQMRSAIARIEENQRKFLNGEQQTIFERAQAAVWNEFYRLVASDPTFNPIDGTVIQDRLKYILTSNRSAIAPSGGALFSVDTNRRIIDEWIDGLAPFDPEVSKDLGECSNAVETLDLEEKDKIRWIMNSGELYEWFTRSSSCVLEVEAESPPDKLINSLSFTTGLLVKMLSNNTELPVLSFFCGLRANSSREEDESGPIAMLKSMNGQLLRFLTDQRPTIDLSFLKEAEYSQKSQEKIKYALALFKRLLGMLPENDGVFILLDSFSRISGNLDEGNRVVERIIKMIDETPNAIIKLLVTDCMSDCPVKDLAHLSLRVPDHVDGGKFGLNLEALERENNSLLLDVPGQGQKAASSSNEDEDDDDW</sequence>
<gene>
    <name evidence="2" type="ORF">NA57DRAFT_78177</name>
</gene>
<evidence type="ECO:0000313" key="2">
    <source>
        <dbReference type="EMBL" id="KAF2096572.1"/>
    </source>
</evidence>
<protein>
    <submittedName>
        <fullName evidence="2">Uncharacterized protein</fullName>
    </submittedName>
</protein>